<dbReference type="InterPro" id="IPR049883">
    <property type="entry name" value="NOTCH1_EGF-like"/>
</dbReference>
<sequence length="400" mass="43601">MSSLFLITALFLHLATTVAGQTASLSKPGCQEKCGNVVVPYPFGINTNCSADISFTIICNETFNPPRPFIMVQVGFEEVVDISLATKTVTVMQSISPLNCSSDRKLQQLAQPMVTSYATFSNVYNRLVVVGCQNVVSLLPSYGECNPICGESSICNGINCCQNIIPPRQREIEFFYRNPQADTNAALSCGYVFMTDQRWLLNEYANHTNLHNLSSSISFQSDLRAPLVLEWEFEISNPKTRPGVQCDDIDLPYVLLGGENMSSTVCSCRHGYQGNPYLSCEDIDECKSSSLNDCPTATTCVNRPGSFTCQLPANDSEPRMKPVIIAVSCGLGGLVLLGGALVSSNVARKRIEANLSNLQTCDEETEPAMSIAVYDSLYTSETTSLSTTTDSSEFPFLSRS</sequence>
<comment type="caution">
    <text evidence="8">The sequence shown here is derived from an EMBL/GenBank/DDBJ whole genome shotgun (WGS) entry which is preliminary data.</text>
</comment>
<name>A0A8X8Y275_SALSN</name>
<evidence type="ECO:0000256" key="5">
    <source>
        <dbReference type="SAM" id="SignalP"/>
    </source>
</evidence>
<reference evidence="8" key="1">
    <citation type="submission" date="2018-01" db="EMBL/GenBank/DDBJ databases">
        <authorList>
            <person name="Mao J.F."/>
        </authorList>
    </citation>
    <scope>NUCLEOTIDE SEQUENCE</scope>
    <source>
        <strain evidence="8">Huo1</strain>
        <tissue evidence="8">Leaf</tissue>
    </source>
</reference>
<reference evidence="8" key="2">
    <citation type="submission" date="2020-08" db="EMBL/GenBank/DDBJ databases">
        <title>Plant Genome Project.</title>
        <authorList>
            <person name="Zhang R.-G."/>
        </authorList>
    </citation>
    <scope>NUCLEOTIDE SEQUENCE</scope>
    <source>
        <strain evidence="8">Huo1</strain>
        <tissue evidence="8">Leaf</tissue>
    </source>
</reference>
<feature type="transmembrane region" description="Helical" evidence="4">
    <location>
        <begin position="323"/>
        <end position="342"/>
    </location>
</feature>
<keyword evidence="4" id="KW-1133">Transmembrane helix</keyword>
<dbReference type="InterPro" id="IPR018097">
    <property type="entry name" value="EGF_Ca-bd_CS"/>
</dbReference>
<proteinExistence type="predicted"/>
<keyword evidence="4" id="KW-0812">Transmembrane</keyword>
<dbReference type="Proteomes" id="UP000298416">
    <property type="component" value="Unassembled WGS sequence"/>
</dbReference>
<evidence type="ECO:0000256" key="3">
    <source>
        <dbReference type="ARBA" id="ARBA00023157"/>
    </source>
</evidence>
<comment type="subcellular location">
    <subcellularLocation>
        <location evidence="1">Membrane</location>
        <topology evidence="1">Single-pass membrane protein</topology>
    </subcellularLocation>
</comment>
<dbReference type="AlphaFoldDB" id="A0A8X8Y275"/>
<dbReference type="GO" id="GO:0005509">
    <property type="term" value="F:calcium ion binding"/>
    <property type="evidence" value="ECO:0007669"/>
    <property type="project" value="InterPro"/>
</dbReference>
<gene>
    <name evidence="8" type="ORF">SASPL_113623</name>
</gene>
<keyword evidence="3" id="KW-1015">Disulfide bond</keyword>
<evidence type="ECO:0000313" key="9">
    <source>
        <dbReference type="Proteomes" id="UP000298416"/>
    </source>
</evidence>
<evidence type="ECO:0000256" key="1">
    <source>
        <dbReference type="ARBA" id="ARBA00004167"/>
    </source>
</evidence>
<dbReference type="Pfam" id="PF07645">
    <property type="entry name" value="EGF_CA"/>
    <property type="match status" value="1"/>
</dbReference>
<evidence type="ECO:0008006" key="10">
    <source>
        <dbReference type="Google" id="ProtNLM"/>
    </source>
</evidence>
<evidence type="ECO:0000256" key="4">
    <source>
        <dbReference type="SAM" id="Phobius"/>
    </source>
</evidence>
<accession>A0A8X8Y275</accession>
<dbReference type="InterPro" id="IPR025287">
    <property type="entry name" value="WAK_GUB"/>
</dbReference>
<organism evidence="8">
    <name type="scientific">Salvia splendens</name>
    <name type="common">Scarlet sage</name>
    <dbReference type="NCBI Taxonomy" id="180675"/>
    <lineage>
        <taxon>Eukaryota</taxon>
        <taxon>Viridiplantae</taxon>
        <taxon>Streptophyta</taxon>
        <taxon>Embryophyta</taxon>
        <taxon>Tracheophyta</taxon>
        <taxon>Spermatophyta</taxon>
        <taxon>Magnoliopsida</taxon>
        <taxon>eudicotyledons</taxon>
        <taxon>Gunneridae</taxon>
        <taxon>Pentapetalae</taxon>
        <taxon>asterids</taxon>
        <taxon>lamiids</taxon>
        <taxon>Lamiales</taxon>
        <taxon>Lamiaceae</taxon>
        <taxon>Nepetoideae</taxon>
        <taxon>Mentheae</taxon>
        <taxon>Salviinae</taxon>
        <taxon>Salvia</taxon>
        <taxon>Salvia subgen. Calosphace</taxon>
        <taxon>core Calosphace</taxon>
    </lineage>
</organism>
<evidence type="ECO:0000256" key="2">
    <source>
        <dbReference type="ARBA" id="ARBA00022729"/>
    </source>
</evidence>
<evidence type="ECO:0000259" key="7">
    <source>
        <dbReference type="Pfam" id="PF13947"/>
    </source>
</evidence>
<keyword evidence="9" id="KW-1185">Reference proteome</keyword>
<dbReference type="EMBL" id="PNBA02000005">
    <property type="protein sequence ID" value="KAG6423234.1"/>
    <property type="molecule type" value="Genomic_DNA"/>
</dbReference>
<dbReference type="CDD" id="cd00054">
    <property type="entry name" value="EGF_CA"/>
    <property type="match status" value="1"/>
</dbReference>
<keyword evidence="4" id="KW-0472">Membrane</keyword>
<dbReference type="PROSITE" id="PS01187">
    <property type="entry name" value="EGF_CA"/>
    <property type="match status" value="1"/>
</dbReference>
<protein>
    <recommendedName>
        <fullName evidence="10">Wall-associated receptor kinase</fullName>
    </recommendedName>
</protein>
<evidence type="ECO:0000313" key="8">
    <source>
        <dbReference type="EMBL" id="KAG6423234.1"/>
    </source>
</evidence>
<keyword evidence="2 5" id="KW-0732">Signal</keyword>
<feature type="chain" id="PRO_5036481673" description="Wall-associated receptor kinase" evidence="5">
    <location>
        <begin position="21"/>
        <end position="400"/>
    </location>
</feature>
<feature type="domain" description="Wall-associated receptor kinase galacturonan-binding" evidence="7">
    <location>
        <begin position="30"/>
        <end position="92"/>
    </location>
</feature>
<feature type="signal peptide" evidence="5">
    <location>
        <begin position="1"/>
        <end position="20"/>
    </location>
</feature>
<dbReference type="GO" id="GO:0030247">
    <property type="term" value="F:polysaccharide binding"/>
    <property type="evidence" value="ECO:0007669"/>
    <property type="project" value="InterPro"/>
</dbReference>
<evidence type="ECO:0000259" key="6">
    <source>
        <dbReference type="Pfam" id="PF07645"/>
    </source>
</evidence>
<dbReference type="GO" id="GO:0016020">
    <property type="term" value="C:membrane"/>
    <property type="evidence" value="ECO:0007669"/>
    <property type="project" value="UniProtKB-SubCell"/>
</dbReference>
<feature type="domain" description="NOTCH1 EGF-like calcium-binding" evidence="6">
    <location>
        <begin position="282"/>
        <end position="310"/>
    </location>
</feature>
<dbReference type="Pfam" id="PF13947">
    <property type="entry name" value="GUB_WAK_bind"/>
    <property type="match status" value="1"/>
</dbReference>
<dbReference type="PANTHER" id="PTHR33491">
    <property type="entry name" value="OSJNBA0016N04.9 PROTEIN"/>
    <property type="match status" value="1"/>
</dbReference>
<dbReference type="Gene3D" id="2.10.25.10">
    <property type="entry name" value="Laminin"/>
    <property type="match status" value="1"/>
</dbReference>